<dbReference type="RefSeq" id="WP_327789211.1">
    <property type="nucleotide sequence ID" value="NZ_JARGEQ010000092.1"/>
</dbReference>
<name>A0AAP4D594_9PROT</name>
<keyword evidence="3" id="KW-1185">Reference proteome</keyword>
<evidence type="ECO:0000313" key="3">
    <source>
        <dbReference type="Proteomes" id="UP001301140"/>
    </source>
</evidence>
<dbReference type="EMBL" id="JARGEQ010000092">
    <property type="protein sequence ID" value="MDF1586792.1"/>
    <property type="molecule type" value="Genomic_DNA"/>
</dbReference>
<dbReference type="Proteomes" id="UP001301140">
    <property type="component" value="Unassembled WGS sequence"/>
</dbReference>
<evidence type="ECO:0000259" key="1">
    <source>
        <dbReference type="Pfam" id="PF25678"/>
    </source>
</evidence>
<organism evidence="2 3">
    <name type="scientific">Marinimicrococcus flavescens</name>
    <dbReference type="NCBI Taxonomy" id="3031815"/>
    <lineage>
        <taxon>Bacteria</taxon>
        <taxon>Pseudomonadati</taxon>
        <taxon>Pseudomonadota</taxon>
        <taxon>Alphaproteobacteria</taxon>
        <taxon>Geminicoccales</taxon>
        <taxon>Geminicoccaceae</taxon>
        <taxon>Marinimicrococcus</taxon>
    </lineage>
</organism>
<protein>
    <recommendedName>
        <fullName evidence="1">DUF7946 domain-containing protein</fullName>
    </recommendedName>
</protein>
<sequence length="343" mass="38496">MSKTGNISFTFNGGIASEGQLNFYEAGRFLYGAARLVYTIEAFRQTGRVKERLSGKIPVDIRVGTPTRSCFVQDALLLAAPLITETFFKVPFEVMFARVWSMFGIGSRHDEAIAQAAATELCKQADNVIAATEQTRQLEILAGMHERSMDRVLGVLSDAVNQRRLPDMEMPLRETRENLEARRKTSRITAPYEDELSQITPEQERRLTSRLRGPISDLALPLRGSAESLSIGFVANDNTCAFLTKDTVNWITNTQLDKIPTPLLVRVKNFDRETGHGKFRYGDNQKALPFRLPSSSKRAVLNNLIDGMKIDKIMVSGYFTRDKSKTPISYVIDDVLDISKDSF</sequence>
<dbReference type="AlphaFoldDB" id="A0AAP4D594"/>
<proteinExistence type="predicted"/>
<reference evidence="2 3" key="1">
    <citation type="submission" date="2023-03" db="EMBL/GenBank/DDBJ databases">
        <title>YIM 152171 draft genome.</title>
        <authorList>
            <person name="Yang Z."/>
        </authorList>
    </citation>
    <scope>NUCLEOTIDE SEQUENCE [LARGE SCALE GENOMIC DNA]</scope>
    <source>
        <strain evidence="2 3">YIM 152171</strain>
    </source>
</reference>
<dbReference type="Pfam" id="PF25678">
    <property type="entry name" value="DUF7946"/>
    <property type="match status" value="1"/>
</dbReference>
<feature type="domain" description="DUF7946" evidence="1">
    <location>
        <begin position="8"/>
        <end position="148"/>
    </location>
</feature>
<comment type="caution">
    <text evidence="2">The sequence shown here is derived from an EMBL/GenBank/DDBJ whole genome shotgun (WGS) entry which is preliminary data.</text>
</comment>
<accession>A0AAP4D594</accession>
<evidence type="ECO:0000313" key="2">
    <source>
        <dbReference type="EMBL" id="MDF1586792.1"/>
    </source>
</evidence>
<dbReference type="InterPro" id="IPR057706">
    <property type="entry name" value="DUF7946"/>
</dbReference>
<gene>
    <name evidence="2" type="ORF">PZ740_10405</name>
</gene>